<dbReference type="OrthoDB" id="1454668at2"/>
<evidence type="ECO:0000259" key="2">
    <source>
        <dbReference type="Pfam" id="PF14378"/>
    </source>
</evidence>
<reference evidence="4" key="2">
    <citation type="journal article" date="2017" name="Genome Announc.">
        <title>Draft genome sequence of Paludibacter jiangxiensis NM7(T), a propionate-producing fermentative bacterium.</title>
        <authorList>
            <person name="Qiu Y.-L."/>
            <person name="Tourlousse D.M."/>
            <person name="Matsuura N."/>
            <person name="Ohashi A."/>
            <person name="Sekiguchi Y."/>
        </authorList>
    </citation>
    <scope>NUCLEOTIDE SEQUENCE [LARGE SCALE GENOMIC DNA]</scope>
    <source>
        <strain evidence="4">NM7</strain>
    </source>
</reference>
<feature type="transmembrane region" description="Helical" evidence="1">
    <location>
        <begin position="156"/>
        <end position="177"/>
    </location>
</feature>
<dbReference type="EMBL" id="BDCR01000003">
    <property type="protein sequence ID" value="GAT62705.1"/>
    <property type="molecule type" value="Genomic_DNA"/>
</dbReference>
<feature type="transmembrane region" description="Helical" evidence="1">
    <location>
        <begin position="266"/>
        <end position="284"/>
    </location>
</feature>
<feature type="transmembrane region" description="Helical" evidence="1">
    <location>
        <begin position="65"/>
        <end position="82"/>
    </location>
</feature>
<dbReference type="InterPro" id="IPR026841">
    <property type="entry name" value="Aur1/Ipt1"/>
</dbReference>
<protein>
    <submittedName>
        <fullName evidence="3">PAP2 superfamily protein</fullName>
    </submittedName>
</protein>
<organism evidence="3 4">
    <name type="scientific">Paludibacter jiangxiensis</name>
    <dbReference type="NCBI Taxonomy" id="681398"/>
    <lineage>
        <taxon>Bacteria</taxon>
        <taxon>Pseudomonadati</taxon>
        <taxon>Bacteroidota</taxon>
        <taxon>Bacteroidia</taxon>
        <taxon>Bacteroidales</taxon>
        <taxon>Paludibacteraceae</taxon>
        <taxon>Paludibacter</taxon>
    </lineage>
</organism>
<evidence type="ECO:0000256" key="1">
    <source>
        <dbReference type="SAM" id="Phobius"/>
    </source>
</evidence>
<keyword evidence="4" id="KW-1185">Reference proteome</keyword>
<dbReference type="SUPFAM" id="SSF48317">
    <property type="entry name" value="Acid phosphatase/Vanadium-dependent haloperoxidase"/>
    <property type="match status" value="1"/>
</dbReference>
<feature type="domain" description="Inositolphosphotransferase Aur1/Ipt1" evidence="2">
    <location>
        <begin position="100"/>
        <end position="274"/>
    </location>
</feature>
<name>A0A161LE27_9BACT</name>
<dbReference type="GO" id="GO:0016020">
    <property type="term" value="C:membrane"/>
    <property type="evidence" value="ECO:0007669"/>
    <property type="project" value="UniProtKB-SubCell"/>
</dbReference>
<dbReference type="Proteomes" id="UP000076586">
    <property type="component" value="Unassembled WGS sequence"/>
</dbReference>
<reference evidence="4" key="1">
    <citation type="submission" date="2016-04" db="EMBL/GenBank/DDBJ databases">
        <title>Draft genome sequence of Paludibacter jiangxiensis strain NM7.</title>
        <authorList>
            <person name="Qiu Y."/>
            <person name="Matsuura N."/>
            <person name="Ohashi A."/>
            <person name="Tourlousse M.D."/>
            <person name="Sekiguchi Y."/>
        </authorList>
    </citation>
    <scope>NUCLEOTIDE SEQUENCE [LARGE SCALE GENOMIC DNA]</scope>
    <source>
        <strain evidence="4">NM7</strain>
    </source>
</reference>
<dbReference type="STRING" id="681398.PJIAN_38"/>
<dbReference type="Gene3D" id="1.20.144.10">
    <property type="entry name" value="Phosphatidic acid phosphatase type 2/haloperoxidase"/>
    <property type="match status" value="1"/>
</dbReference>
<keyword evidence="1" id="KW-1133">Transmembrane helix</keyword>
<keyword evidence="1" id="KW-0472">Membrane</keyword>
<feature type="transmembrane region" description="Helical" evidence="1">
    <location>
        <begin position="240"/>
        <end position="260"/>
    </location>
</feature>
<dbReference type="AlphaFoldDB" id="A0A161LE27"/>
<evidence type="ECO:0000313" key="4">
    <source>
        <dbReference type="Proteomes" id="UP000076586"/>
    </source>
</evidence>
<dbReference type="RefSeq" id="WP_068703257.1">
    <property type="nucleotide sequence ID" value="NZ_BDCR01000003.1"/>
</dbReference>
<comment type="caution">
    <text evidence="3">The sequence shown here is derived from an EMBL/GenBank/DDBJ whole genome shotgun (WGS) entry which is preliminary data.</text>
</comment>
<feature type="transmembrane region" description="Helical" evidence="1">
    <location>
        <begin position="12"/>
        <end position="31"/>
    </location>
</feature>
<accession>A0A161LE27</accession>
<evidence type="ECO:0000313" key="3">
    <source>
        <dbReference type="EMBL" id="GAT62705.1"/>
    </source>
</evidence>
<feature type="transmembrane region" description="Helical" evidence="1">
    <location>
        <begin position="216"/>
        <end position="235"/>
    </location>
</feature>
<dbReference type="InterPro" id="IPR036938">
    <property type="entry name" value="PAP2/HPO_sf"/>
</dbReference>
<feature type="transmembrane region" description="Helical" evidence="1">
    <location>
        <begin position="37"/>
        <end position="58"/>
    </location>
</feature>
<keyword evidence="1" id="KW-0812">Transmembrane</keyword>
<dbReference type="Pfam" id="PF14378">
    <property type="entry name" value="PAP2_3"/>
    <property type="match status" value="1"/>
</dbReference>
<sequence length="298" mass="35315">MKRYLPIYPIEIITFIWIIFTGLFILFFPSSVRETTWVHLLMMRGTIMAGFVAVMLLHRVSGWQFLTYFRQLAPILLITYWYPETYYYNQLFFKDIDKFLIAADQWVCGCQPSTLFSELWAPAAWFNELMNFAYMSFYLALAFVHLYFLKVKTEKAFFASFVLLSSFLLFYMFYIFFPAEGPQFYICSHPSAAIPNYGPMRGLLMWLQSEGERPTGAIPSSHIGLMVTYMILFWYHARKLFYWILPFSVLLALSTVYIKAHYVIDVITGAALAFPFYFYSVWLWHRLNRRFQPSTRSV</sequence>
<proteinExistence type="predicted"/>
<feature type="transmembrane region" description="Helical" evidence="1">
    <location>
        <begin position="129"/>
        <end position="149"/>
    </location>
</feature>
<gene>
    <name evidence="3" type="ORF">PJIAN_38</name>
</gene>